<evidence type="ECO:0000259" key="2">
    <source>
        <dbReference type="PROSITE" id="PS50846"/>
    </source>
</evidence>
<dbReference type="AlphaFoldDB" id="A0A7J7M6I6"/>
<dbReference type="InterPro" id="IPR036163">
    <property type="entry name" value="HMA_dom_sf"/>
</dbReference>
<feature type="domain" description="HMA" evidence="2">
    <location>
        <begin position="83"/>
        <end position="157"/>
    </location>
</feature>
<dbReference type="InterPro" id="IPR017969">
    <property type="entry name" value="Heavy-metal-associated_CS"/>
</dbReference>
<comment type="caution">
    <text evidence="3">The sequence shown here is derived from an EMBL/GenBank/DDBJ whole genome shotgun (WGS) entry which is preliminary data.</text>
</comment>
<reference evidence="3 4" key="1">
    <citation type="journal article" date="2020" name="IScience">
        <title>Genome Sequencing of the Endangered Kingdonia uniflora (Circaeasteraceae, Ranunculales) Reveals Potential Mechanisms of Evolutionary Specialization.</title>
        <authorList>
            <person name="Sun Y."/>
            <person name="Deng T."/>
            <person name="Zhang A."/>
            <person name="Moore M.J."/>
            <person name="Landis J.B."/>
            <person name="Lin N."/>
            <person name="Zhang H."/>
            <person name="Zhang X."/>
            <person name="Huang J."/>
            <person name="Zhang X."/>
            <person name="Sun H."/>
            <person name="Wang H."/>
        </authorList>
    </citation>
    <scope>NUCLEOTIDE SEQUENCE [LARGE SCALE GENOMIC DNA]</scope>
    <source>
        <strain evidence="3">TB1705</strain>
        <tissue evidence="3">Leaf</tissue>
    </source>
</reference>
<dbReference type="PROSITE" id="PS50846">
    <property type="entry name" value="HMA_2"/>
    <property type="match status" value="1"/>
</dbReference>
<keyword evidence="4" id="KW-1185">Reference proteome</keyword>
<gene>
    <name evidence="3" type="ORF">GIB67_030286</name>
</gene>
<dbReference type="Pfam" id="PF00403">
    <property type="entry name" value="HMA"/>
    <property type="match status" value="1"/>
</dbReference>
<dbReference type="FunFam" id="3.30.70.100:FF:000047">
    <property type="entry name" value="Copper-transporting ATPase PAA1, chloroplastic"/>
    <property type="match status" value="1"/>
</dbReference>
<dbReference type="CDD" id="cd00371">
    <property type="entry name" value="HMA"/>
    <property type="match status" value="1"/>
</dbReference>
<evidence type="ECO:0000256" key="1">
    <source>
        <dbReference type="ARBA" id="ARBA00022723"/>
    </source>
</evidence>
<proteinExistence type="predicted"/>
<dbReference type="GO" id="GO:0046872">
    <property type="term" value="F:metal ion binding"/>
    <property type="evidence" value="ECO:0007669"/>
    <property type="project" value="UniProtKB-KW"/>
</dbReference>
<evidence type="ECO:0000313" key="4">
    <source>
        <dbReference type="Proteomes" id="UP000541444"/>
    </source>
</evidence>
<protein>
    <recommendedName>
        <fullName evidence="2">HMA domain-containing protein</fullName>
    </recommendedName>
</protein>
<dbReference type="PROSITE" id="PS01047">
    <property type="entry name" value="HMA_1"/>
    <property type="match status" value="1"/>
</dbReference>
<dbReference type="SUPFAM" id="SSF55008">
    <property type="entry name" value="HMA, heavy metal-associated domain"/>
    <property type="match status" value="1"/>
</dbReference>
<dbReference type="Proteomes" id="UP000541444">
    <property type="component" value="Unassembled WGS sequence"/>
</dbReference>
<dbReference type="EMBL" id="JACGCM010001734">
    <property type="protein sequence ID" value="KAF6150485.1"/>
    <property type="molecule type" value="Genomic_DNA"/>
</dbReference>
<evidence type="ECO:0000313" key="3">
    <source>
        <dbReference type="EMBL" id="KAF6150485.1"/>
    </source>
</evidence>
<dbReference type="Gene3D" id="3.30.70.100">
    <property type="match status" value="1"/>
</dbReference>
<keyword evidence="1" id="KW-0479">Metal-binding</keyword>
<sequence>MTSTLTATPLFLSPKTLISSPKPLSCSLQNRFSPNESTYIRTRNSHISIGFTPNPAPISPRFACAGVGDVSNGGETKLESVADAIILDVRGMMCEGCTSSVKRILESQPQVLSASVNLAEGAAYVWSIPEAKVAQNWQQLLGETLAKHLTNCGFKSNLQVHASNS</sequence>
<accession>A0A7J7M6I6</accession>
<dbReference type="InterPro" id="IPR006121">
    <property type="entry name" value="HMA_dom"/>
</dbReference>
<dbReference type="OrthoDB" id="689350at2759"/>
<organism evidence="3 4">
    <name type="scientific">Kingdonia uniflora</name>
    <dbReference type="NCBI Taxonomy" id="39325"/>
    <lineage>
        <taxon>Eukaryota</taxon>
        <taxon>Viridiplantae</taxon>
        <taxon>Streptophyta</taxon>
        <taxon>Embryophyta</taxon>
        <taxon>Tracheophyta</taxon>
        <taxon>Spermatophyta</taxon>
        <taxon>Magnoliopsida</taxon>
        <taxon>Ranunculales</taxon>
        <taxon>Circaeasteraceae</taxon>
        <taxon>Kingdonia</taxon>
    </lineage>
</organism>
<name>A0A7J7M6I6_9MAGN</name>